<evidence type="ECO:0000313" key="5">
    <source>
        <dbReference type="EMBL" id="PWV67561.1"/>
    </source>
</evidence>
<comment type="similarity">
    <text evidence="1">Belongs to the ATP-dependent AMP-binding enzyme family.</text>
</comment>
<dbReference type="Pfam" id="PF13193">
    <property type="entry name" value="AMP-binding_C"/>
    <property type="match status" value="1"/>
</dbReference>
<name>A0A317N0W5_9NOCA</name>
<proteinExistence type="inferred from homology"/>
<dbReference type="InterPro" id="IPR045851">
    <property type="entry name" value="AMP-bd_C_sf"/>
</dbReference>
<dbReference type="Proteomes" id="UP000246410">
    <property type="component" value="Unassembled WGS sequence"/>
</dbReference>
<protein>
    <submittedName>
        <fullName evidence="5">Fatty-acyl-CoA synthase</fullName>
    </submittedName>
</protein>
<evidence type="ECO:0000256" key="2">
    <source>
        <dbReference type="ARBA" id="ARBA00022598"/>
    </source>
</evidence>
<dbReference type="InterPro" id="IPR000873">
    <property type="entry name" value="AMP-dep_synth/lig_dom"/>
</dbReference>
<dbReference type="PANTHER" id="PTHR43201:SF5">
    <property type="entry name" value="MEDIUM-CHAIN ACYL-COA LIGASE ACSF2, MITOCHONDRIAL"/>
    <property type="match status" value="1"/>
</dbReference>
<reference evidence="5 6" key="1">
    <citation type="submission" date="2018-05" db="EMBL/GenBank/DDBJ databases">
        <title>Genomic Encyclopedia of Type Strains, Phase IV (KMG-IV): sequencing the most valuable type-strain genomes for metagenomic binning, comparative biology and taxonomic classification.</title>
        <authorList>
            <person name="Goeker M."/>
        </authorList>
    </citation>
    <scope>NUCLEOTIDE SEQUENCE [LARGE SCALE GENOMIC DNA]</scope>
    <source>
        <strain evidence="5 6">DSM 44717</strain>
    </source>
</reference>
<dbReference type="GO" id="GO:0031956">
    <property type="term" value="F:medium-chain fatty acid-CoA ligase activity"/>
    <property type="evidence" value="ECO:0007669"/>
    <property type="project" value="TreeGrafter"/>
</dbReference>
<evidence type="ECO:0000256" key="1">
    <source>
        <dbReference type="ARBA" id="ARBA00006432"/>
    </source>
</evidence>
<sequence>MTTELTASPAQRRAALEAEFAPWVPRTLDQQFDHTVERFPDRPYVIAGDLVLTYREVQRWARRLADGLAAIGVRPGDHVGLIMANFPEYTPLKMAIARVGGVAVPLNYLYRTDELGYVLAQSNCRVLITMTGFRDMDYLAMLDELAPGWDRTGVPVIGELSRVVMFDPAGAGTGRDGVLDLSDVERIGEEHTGLAPGGLRDPGDPSDILYTSGTTGSPKGVLLTHDALQRTSYGSAYCRALPDGNRVVFALPCYHLFAYEHAIQASLFVGGAILPQPKFEPLEYFAAIEKHRVTDLLGVPTMSVALVQHPERDRFDLSSLQRMLSGSAVAPSWLWERIEEALGVTELTTAYGMTEIGASVMTQPEDPVSVLTRTVGRPKPSGAAGIPEFGGVLAQYRVLDPATGDEVPAGQEGELVSRGPSTMLGYWNRPEDTDAVLRAGWLHSGDVGRFLPDGSLVITGRAKDLYKSGGELVMPKEVEDLLTRQPGVSQAYVVGVPDELWGESGCAFVIPDPGATPDPEELIAACRAGLARFKVPRHVFITGAQDIPQTSTGKVQKFRLVPIAQRLIGPEQARTTVAELSFHERG</sequence>
<dbReference type="EMBL" id="QGTL01000021">
    <property type="protein sequence ID" value="PWV67561.1"/>
    <property type="molecule type" value="Genomic_DNA"/>
</dbReference>
<dbReference type="SUPFAM" id="SSF56801">
    <property type="entry name" value="Acetyl-CoA synthetase-like"/>
    <property type="match status" value="1"/>
</dbReference>
<dbReference type="PROSITE" id="PS00455">
    <property type="entry name" value="AMP_BINDING"/>
    <property type="match status" value="1"/>
</dbReference>
<dbReference type="PANTHER" id="PTHR43201">
    <property type="entry name" value="ACYL-COA SYNTHETASE"/>
    <property type="match status" value="1"/>
</dbReference>
<evidence type="ECO:0000313" key="6">
    <source>
        <dbReference type="Proteomes" id="UP000246410"/>
    </source>
</evidence>
<dbReference type="InterPro" id="IPR025110">
    <property type="entry name" value="AMP-bd_C"/>
</dbReference>
<keyword evidence="2" id="KW-0436">Ligase</keyword>
<feature type="domain" description="AMP-binding enzyme C-terminal" evidence="4">
    <location>
        <begin position="477"/>
        <end position="554"/>
    </location>
</feature>
<dbReference type="InterPro" id="IPR020845">
    <property type="entry name" value="AMP-binding_CS"/>
</dbReference>
<comment type="caution">
    <text evidence="5">The sequence shown here is derived from an EMBL/GenBank/DDBJ whole genome shotgun (WGS) entry which is preliminary data.</text>
</comment>
<dbReference type="Pfam" id="PF00501">
    <property type="entry name" value="AMP-binding"/>
    <property type="match status" value="1"/>
</dbReference>
<evidence type="ECO:0000259" key="3">
    <source>
        <dbReference type="Pfam" id="PF00501"/>
    </source>
</evidence>
<accession>A0A317N0W5</accession>
<dbReference type="RefSeq" id="WP_110041632.1">
    <property type="nucleotide sequence ID" value="NZ_QGTL01000021.1"/>
</dbReference>
<dbReference type="AlphaFoldDB" id="A0A317N0W5"/>
<dbReference type="GO" id="GO:0006631">
    <property type="term" value="P:fatty acid metabolic process"/>
    <property type="evidence" value="ECO:0007669"/>
    <property type="project" value="TreeGrafter"/>
</dbReference>
<gene>
    <name evidence="5" type="ORF">DFR69_12111</name>
</gene>
<dbReference type="Gene3D" id="3.30.300.30">
    <property type="match status" value="1"/>
</dbReference>
<keyword evidence="6" id="KW-1185">Reference proteome</keyword>
<organism evidence="5 6">
    <name type="scientific">Nocardia neocaledoniensis</name>
    <dbReference type="NCBI Taxonomy" id="236511"/>
    <lineage>
        <taxon>Bacteria</taxon>
        <taxon>Bacillati</taxon>
        <taxon>Actinomycetota</taxon>
        <taxon>Actinomycetes</taxon>
        <taxon>Mycobacteriales</taxon>
        <taxon>Nocardiaceae</taxon>
        <taxon>Nocardia</taxon>
    </lineage>
</organism>
<evidence type="ECO:0000259" key="4">
    <source>
        <dbReference type="Pfam" id="PF13193"/>
    </source>
</evidence>
<dbReference type="InterPro" id="IPR042099">
    <property type="entry name" value="ANL_N_sf"/>
</dbReference>
<dbReference type="Gene3D" id="3.40.50.12780">
    <property type="entry name" value="N-terminal domain of ligase-like"/>
    <property type="match status" value="1"/>
</dbReference>
<feature type="domain" description="AMP-dependent synthetase/ligase" evidence="3">
    <location>
        <begin position="32"/>
        <end position="427"/>
    </location>
</feature>